<dbReference type="EMBL" id="JAPDRK010000011">
    <property type="protein sequence ID" value="KAJ9607495.1"/>
    <property type="molecule type" value="Genomic_DNA"/>
</dbReference>
<organism evidence="3 4">
    <name type="scientific">Cladophialophora chaetospira</name>
    <dbReference type="NCBI Taxonomy" id="386627"/>
    <lineage>
        <taxon>Eukaryota</taxon>
        <taxon>Fungi</taxon>
        <taxon>Dikarya</taxon>
        <taxon>Ascomycota</taxon>
        <taxon>Pezizomycotina</taxon>
        <taxon>Eurotiomycetes</taxon>
        <taxon>Chaetothyriomycetidae</taxon>
        <taxon>Chaetothyriales</taxon>
        <taxon>Herpotrichiellaceae</taxon>
        <taxon>Cladophialophora</taxon>
    </lineage>
</organism>
<feature type="transmembrane region" description="Helical" evidence="2">
    <location>
        <begin position="119"/>
        <end position="137"/>
    </location>
</feature>
<dbReference type="PANTHER" id="PTHR37544:SF3">
    <property type="entry name" value="SPRAY"/>
    <property type="match status" value="1"/>
</dbReference>
<gene>
    <name evidence="3" type="ORF">H2200_007573</name>
</gene>
<dbReference type="PANTHER" id="PTHR37544">
    <property type="entry name" value="SPRAY-RELATED"/>
    <property type="match status" value="1"/>
</dbReference>
<dbReference type="Proteomes" id="UP001172673">
    <property type="component" value="Unassembled WGS sequence"/>
</dbReference>
<keyword evidence="2" id="KW-0472">Membrane</keyword>
<dbReference type="InterPro" id="IPR021840">
    <property type="entry name" value="DUF3433"/>
</dbReference>
<feature type="transmembrane region" description="Helical" evidence="2">
    <location>
        <begin position="178"/>
        <end position="201"/>
    </location>
</feature>
<keyword evidence="2" id="KW-1133">Transmembrane helix</keyword>
<name>A0AA39CGQ8_9EURO</name>
<proteinExistence type="predicted"/>
<evidence type="ECO:0000256" key="1">
    <source>
        <dbReference type="SAM" id="MobiDB-lite"/>
    </source>
</evidence>
<feature type="compositionally biased region" description="Basic residues" evidence="1">
    <location>
        <begin position="18"/>
        <end position="32"/>
    </location>
</feature>
<feature type="region of interest" description="Disordered" evidence="1">
    <location>
        <begin position="1"/>
        <end position="32"/>
    </location>
</feature>
<evidence type="ECO:0000256" key="2">
    <source>
        <dbReference type="SAM" id="Phobius"/>
    </source>
</evidence>
<feature type="transmembrane region" description="Helical" evidence="2">
    <location>
        <begin position="508"/>
        <end position="529"/>
    </location>
</feature>
<dbReference type="AlphaFoldDB" id="A0AA39CGQ8"/>
<sequence length="609" mass="67025">MSSSQQHAGKEMSDKSGKTPRKKSYLIRGLRHFRRQTKPPGADIEERQPKEWRPSSLSWGLNIPMFVIEIGFIAAVIALDRVSATKNGVIDVPEHTRAGELGKLVHNYYSLLWTSLPNFLFNLYGMAWAAVVTASATRQPYVELRRGAGALKTIMLDYGAIPAYKNWSVAFRNGHAHIAVGLLLALLVSNVLSSLTAHLLVAQSAQFSTMIPVTLTTEFNPSLLTSTTNLQPFIDVATAIQVYNTSPPAWTTDTYAFERFAISNGQGVLGNVTAPVSAYSALLQCETIDASAYGYTLGELVGGTEPLSVKFVDRGCEVSQQLSISPTTPIYATAWYAMCDNSRTNRFGMFAGQYSASSPTNLKDFSVTSCIPTYWQTNGSLTMAYANSDNSSKSIEATYLSFTGTAQAQIDPELQILFENGLRDYTIFNPSSATFADAVGFTIYTAAQQKSAQSSPGASTVLESTQAIYATVFAAMASTVLMQPPTQARTESGTLSTQRDRLFVSSTIAYIFVAAMAVVLACHIVLFVYSRTHQTFIDEEPVGLLGAAKLLRQSELFEIVDEFEERHTRDGEIGRMQKYMRKHFRLGHGDHCWWDEQERRIKVQGLTED</sequence>
<evidence type="ECO:0000313" key="3">
    <source>
        <dbReference type="EMBL" id="KAJ9607495.1"/>
    </source>
</evidence>
<comment type="caution">
    <text evidence="3">The sequence shown here is derived from an EMBL/GenBank/DDBJ whole genome shotgun (WGS) entry which is preliminary data.</text>
</comment>
<evidence type="ECO:0000313" key="4">
    <source>
        <dbReference type="Proteomes" id="UP001172673"/>
    </source>
</evidence>
<reference evidence="3" key="1">
    <citation type="submission" date="2022-10" db="EMBL/GenBank/DDBJ databases">
        <title>Culturing micro-colonial fungi from biological soil crusts in the Mojave desert and describing Neophaeococcomyces mojavensis, and introducing the new genera and species Taxawa tesnikishii.</title>
        <authorList>
            <person name="Kurbessoian T."/>
            <person name="Stajich J.E."/>
        </authorList>
    </citation>
    <scope>NUCLEOTIDE SEQUENCE</scope>
    <source>
        <strain evidence="3">TK_41</strain>
    </source>
</reference>
<keyword evidence="4" id="KW-1185">Reference proteome</keyword>
<feature type="compositionally biased region" description="Basic and acidic residues" evidence="1">
    <location>
        <begin position="8"/>
        <end position="17"/>
    </location>
</feature>
<protein>
    <submittedName>
        <fullName evidence="3">Uncharacterized protein</fullName>
    </submittedName>
</protein>
<dbReference type="Pfam" id="PF11915">
    <property type="entry name" value="DUF3433"/>
    <property type="match status" value="1"/>
</dbReference>
<feature type="transmembrane region" description="Helical" evidence="2">
    <location>
        <begin position="57"/>
        <end position="79"/>
    </location>
</feature>
<keyword evidence="2" id="KW-0812">Transmembrane</keyword>
<accession>A0AA39CGQ8</accession>